<dbReference type="GO" id="GO:0016020">
    <property type="term" value="C:membrane"/>
    <property type="evidence" value="ECO:0007669"/>
    <property type="project" value="UniProtKB-SubCell"/>
</dbReference>
<dbReference type="CDD" id="cd00063">
    <property type="entry name" value="FN3"/>
    <property type="match status" value="6"/>
</dbReference>
<feature type="region of interest" description="Disordered" evidence="8">
    <location>
        <begin position="225"/>
        <end position="317"/>
    </location>
</feature>
<evidence type="ECO:0000256" key="9">
    <source>
        <dbReference type="SAM" id="Phobius"/>
    </source>
</evidence>
<comment type="caution">
    <text evidence="11">The sequence shown here is derived from an EMBL/GenBank/DDBJ whole genome shotgun (WGS) entry which is preliminary data.</text>
</comment>
<dbReference type="PANTHER" id="PTHR44170">
    <property type="entry name" value="PROTEIN SIDEKICK"/>
    <property type="match status" value="1"/>
</dbReference>
<feature type="domain" description="Fibronectin type-III" evidence="10">
    <location>
        <begin position="781"/>
        <end position="877"/>
    </location>
</feature>
<evidence type="ECO:0000256" key="7">
    <source>
        <dbReference type="ARBA" id="ARBA00023180"/>
    </source>
</evidence>
<dbReference type="InterPro" id="IPR010560">
    <property type="entry name" value="Neogenin_C"/>
</dbReference>
<dbReference type="FunFam" id="2.60.40.10:FF:000106">
    <property type="entry name" value="Neogenin isoform 1"/>
    <property type="match status" value="1"/>
</dbReference>
<feature type="compositionally biased region" description="Low complexity" evidence="8">
    <location>
        <begin position="306"/>
        <end position="317"/>
    </location>
</feature>
<dbReference type="FunFam" id="2.60.40.10:FF:000216">
    <property type="entry name" value="neogenin isoform X1"/>
    <property type="match status" value="1"/>
</dbReference>
<evidence type="ECO:0000256" key="2">
    <source>
        <dbReference type="ARBA" id="ARBA00022692"/>
    </source>
</evidence>
<sequence length="1143" mass="124499">MTERSSSHDLLFVPSSGALPSAPRDVVPVLVSSRSVRLSWRPPAEARGSIHTYGVYYSQEGINRERSINVTEPEALQLTVSGLKPEETYTFRVVAYNELGPGESSEAIRLTTKQELQVPGPVQNLQAQATSPTSIEASWDPPAYTNGPIQGYRLLWTENSSGKEQSIDVIAQSYKMEGLKKFMEYSLHVLALNRFGPGVTSDDVAVTTLSDGFLLSLQSRLPPVSISIPPPPPNLLHPTSSATPPPSHLLHPTSSTPPPPPHLLHHSISIPPPPPNLLHPTSSTSPPPPNLFHHSISTPPPPPHLLHPTSSTQLLHQTSSTNPYLLHLLHSTSSNQAPSPHLLHSSCSTQPPPPHLLHPAYPPQLLHHTSYNTPPPPTSSTPAYPPQLLHPAPPPQVLQHTSYTTPPPPHLLHPRSSTIAVTLSPEHQSIPPPHLFHQTSSTPAPPTHLLHQTSSTKPPPPLLLHPCSSTTAATLSPEQQSVSPSISILPSGAPQNISLEVVYSRVSNRRRLMETVILLAAGAPPGEGAGRQVNRGGKWVGVCQAAGLPAAPAAAAAFRLGNTPSPGPIKSIKVSWLPPTAGTQNGFITGYKIRHRKTGRRGDQEAIEPNNLWYLFTGLEKGSQYSFQVAAMTANGTGPYSEWYMAETPENDLDETQVPNQPSSLHVRPLPNSIIMSWTPPLNPNILVRGYIIGYGVGSPYAETVRVDSKQRYYSIENLEPSSHYVISLKAFNNAGEGVPLYESAVTRSMSDPLDPSDDDLFHLFDKYPTPIPDTSTPMIPPVGVQAVALTSDSVRVSWADNSMSKNQKASEVRYYSVKWKTSHSTSGKFKSADTTALSHTVTGLKPNTVYEFAVRVTKGHKSSTWSMTAHATTYEAGYLLYYTLDKNVPIDEWMMESIPGDRLTHQVMDLNLDTVYYFRIQAKNAKGVGPLSDPVHFRTSKVEHPDKMANDQGRHGDNSFWPHDQIDRSSLNEPPIGQMRPPHGSVTPQKNSNLLVIIVVSVGAVTIVVVVIVALICTRRSSAQQRKKRATHSAGKRKGSQKDLRPPDLWIHHEEMELKNMEKPSSSAPSGRESPIQSVQEIAPVSHSQSESQMGSKSSHSGVDGDEASSSMSTLERSLAARRATRTKMMIPMDSQPSNTRK</sequence>
<accession>A0ABD1IP41</accession>
<keyword evidence="5 9" id="KW-0472">Membrane</keyword>
<comment type="subcellular location">
    <subcellularLocation>
        <location evidence="1">Membrane</location>
        <topology evidence="1">Single-pass type I membrane protein</topology>
    </subcellularLocation>
</comment>
<feature type="compositionally biased region" description="Low complexity" evidence="8">
    <location>
        <begin position="236"/>
        <end position="254"/>
    </location>
</feature>
<feature type="compositionally biased region" description="Basic and acidic residues" evidence="8">
    <location>
        <begin position="1041"/>
        <end position="1063"/>
    </location>
</feature>
<protein>
    <recommendedName>
        <fullName evidence="10">Fibronectin type-III domain-containing protein</fullName>
    </recommendedName>
</protein>
<feature type="domain" description="Fibronectin type-III" evidence="10">
    <location>
        <begin position="658"/>
        <end position="752"/>
    </location>
</feature>
<feature type="compositionally biased region" description="Basic residues" evidence="8">
    <location>
        <begin position="1026"/>
        <end position="1040"/>
    </location>
</feature>
<dbReference type="InterPro" id="IPR036116">
    <property type="entry name" value="FN3_sf"/>
</dbReference>
<evidence type="ECO:0000313" key="12">
    <source>
        <dbReference type="Proteomes" id="UP001591681"/>
    </source>
</evidence>
<gene>
    <name evidence="11" type="ORF">ACEWY4_027794</name>
</gene>
<keyword evidence="3" id="KW-0677">Repeat</keyword>
<feature type="region of interest" description="Disordered" evidence="8">
    <location>
        <begin position="947"/>
        <end position="988"/>
    </location>
</feature>
<dbReference type="FunFam" id="2.60.40.10:FF:000133">
    <property type="entry name" value="Neogenin isoform 1"/>
    <property type="match status" value="1"/>
</dbReference>
<dbReference type="FunFam" id="2.60.40.10:FF:000028">
    <property type="entry name" value="Neuronal cell adhesion molecule"/>
    <property type="match status" value="1"/>
</dbReference>
<evidence type="ECO:0000313" key="11">
    <source>
        <dbReference type="EMBL" id="KAL2076609.1"/>
    </source>
</evidence>
<dbReference type="Gene3D" id="2.60.40.10">
    <property type="entry name" value="Immunoglobulins"/>
    <property type="match status" value="6"/>
</dbReference>
<organism evidence="11 12">
    <name type="scientific">Coilia grayii</name>
    <name type="common">Gray's grenadier anchovy</name>
    <dbReference type="NCBI Taxonomy" id="363190"/>
    <lineage>
        <taxon>Eukaryota</taxon>
        <taxon>Metazoa</taxon>
        <taxon>Chordata</taxon>
        <taxon>Craniata</taxon>
        <taxon>Vertebrata</taxon>
        <taxon>Euteleostomi</taxon>
        <taxon>Actinopterygii</taxon>
        <taxon>Neopterygii</taxon>
        <taxon>Teleostei</taxon>
        <taxon>Clupei</taxon>
        <taxon>Clupeiformes</taxon>
        <taxon>Clupeoidei</taxon>
        <taxon>Engraulidae</taxon>
        <taxon>Coilinae</taxon>
        <taxon>Coilia</taxon>
    </lineage>
</organism>
<feature type="compositionally biased region" description="Low complexity" evidence="8">
    <location>
        <begin position="1087"/>
        <end position="1103"/>
    </location>
</feature>
<keyword evidence="2 9" id="KW-0812">Transmembrane</keyword>
<dbReference type="PANTHER" id="PTHR44170:SF8">
    <property type="entry name" value="NETRIN RECEPTOR DCC"/>
    <property type="match status" value="1"/>
</dbReference>
<dbReference type="Pfam" id="PF00041">
    <property type="entry name" value="fn3"/>
    <property type="match status" value="5"/>
</dbReference>
<feature type="region of interest" description="Disordered" evidence="8">
    <location>
        <begin position="437"/>
        <end position="457"/>
    </location>
</feature>
<feature type="domain" description="Fibronectin type-III" evidence="10">
    <location>
        <begin position="121"/>
        <end position="211"/>
    </location>
</feature>
<dbReference type="Proteomes" id="UP001591681">
    <property type="component" value="Unassembled WGS sequence"/>
</dbReference>
<dbReference type="SUPFAM" id="SSF49265">
    <property type="entry name" value="Fibronectin type III"/>
    <property type="match status" value="3"/>
</dbReference>
<feature type="compositionally biased region" description="Pro residues" evidence="8">
    <location>
        <begin position="350"/>
        <end position="362"/>
    </location>
</feature>
<evidence type="ECO:0000256" key="6">
    <source>
        <dbReference type="ARBA" id="ARBA00023157"/>
    </source>
</evidence>
<evidence type="ECO:0000259" key="10">
    <source>
        <dbReference type="PROSITE" id="PS50853"/>
    </source>
</evidence>
<evidence type="ECO:0000256" key="8">
    <source>
        <dbReference type="SAM" id="MobiDB-lite"/>
    </source>
</evidence>
<keyword evidence="12" id="KW-1185">Reference proteome</keyword>
<feature type="compositionally biased region" description="Pro residues" evidence="8">
    <location>
        <begin position="373"/>
        <end position="385"/>
    </location>
</feature>
<dbReference type="InterPro" id="IPR013783">
    <property type="entry name" value="Ig-like_fold"/>
</dbReference>
<feature type="region of interest" description="Disordered" evidence="8">
    <location>
        <begin position="332"/>
        <end position="386"/>
    </location>
</feature>
<keyword evidence="6" id="KW-1015">Disulfide bond</keyword>
<keyword evidence="7" id="KW-0325">Glycoprotein</keyword>
<evidence type="ECO:0000256" key="4">
    <source>
        <dbReference type="ARBA" id="ARBA00022989"/>
    </source>
</evidence>
<dbReference type="PRINTS" id="PR00014">
    <property type="entry name" value="FNTYPEIII"/>
</dbReference>
<evidence type="ECO:0000256" key="1">
    <source>
        <dbReference type="ARBA" id="ARBA00004479"/>
    </source>
</evidence>
<feature type="compositionally biased region" description="Low complexity" evidence="8">
    <location>
        <begin position="363"/>
        <end position="372"/>
    </location>
</feature>
<feature type="region of interest" description="Disordered" evidence="8">
    <location>
        <begin position="1022"/>
        <end position="1143"/>
    </location>
</feature>
<feature type="domain" description="Fibronectin type-III" evidence="10">
    <location>
        <begin position="22"/>
        <end position="115"/>
    </location>
</feature>
<dbReference type="InterPro" id="IPR003961">
    <property type="entry name" value="FN3_dom"/>
</dbReference>
<evidence type="ECO:0000256" key="5">
    <source>
        <dbReference type="ARBA" id="ARBA00023136"/>
    </source>
</evidence>
<dbReference type="PROSITE" id="PS50853">
    <property type="entry name" value="FN3"/>
    <property type="match status" value="5"/>
</dbReference>
<feature type="compositionally biased region" description="Polar residues" evidence="8">
    <location>
        <begin position="1064"/>
        <end position="1081"/>
    </location>
</feature>
<dbReference type="Pfam" id="PF06583">
    <property type="entry name" value="Neogenin_C"/>
    <property type="match status" value="1"/>
</dbReference>
<reference evidence="11 12" key="1">
    <citation type="submission" date="2024-09" db="EMBL/GenBank/DDBJ databases">
        <title>A chromosome-level genome assembly of Gray's grenadier anchovy, Coilia grayii.</title>
        <authorList>
            <person name="Fu Z."/>
        </authorList>
    </citation>
    <scope>NUCLEOTIDE SEQUENCE [LARGE SCALE GENOMIC DNA]</scope>
    <source>
        <strain evidence="11">G4</strain>
        <tissue evidence="11">Muscle</tissue>
    </source>
</reference>
<name>A0ABD1IP41_9TELE</name>
<dbReference type="AlphaFoldDB" id="A0ABD1IP41"/>
<dbReference type="SMART" id="SM00060">
    <property type="entry name" value="FN3"/>
    <property type="match status" value="5"/>
</dbReference>
<evidence type="ECO:0000256" key="3">
    <source>
        <dbReference type="ARBA" id="ARBA00022737"/>
    </source>
</evidence>
<feature type="transmembrane region" description="Helical" evidence="9">
    <location>
        <begin position="995"/>
        <end position="1019"/>
    </location>
</feature>
<dbReference type="EMBL" id="JBHFQA010000187">
    <property type="protein sequence ID" value="KAL2076609.1"/>
    <property type="molecule type" value="Genomic_DNA"/>
</dbReference>
<proteinExistence type="predicted"/>
<dbReference type="FunFam" id="2.60.40.10:FF:000187">
    <property type="entry name" value="neogenin isoform X2"/>
    <property type="match status" value="1"/>
</dbReference>
<feature type="compositionally biased region" description="Basic and acidic residues" evidence="8">
    <location>
        <begin position="947"/>
        <end position="958"/>
    </location>
</feature>
<feature type="domain" description="Fibronectin type-III" evidence="10">
    <location>
        <begin position="554"/>
        <end position="651"/>
    </location>
</feature>
<keyword evidence="4 9" id="KW-1133">Transmembrane helix</keyword>